<keyword evidence="2" id="KW-0732">Signal</keyword>
<dbReference type="PROSITE" id="PS51257">
    <property type="entry name" value="PROKAR_LIPOPROTEIN"/>
    <property type="match status" value="1"/>
</dbReference>
<evidence type="ECO:0000259" key="4">
    <source>
        <dbReference type="Pfam" id="PF24092"/>
    </source>
</evidence>
<name>A0A1H4LGL9_TSUTY</name>
<evidence type="ECO:0000256" key="2">
    <source>
        <dbReference type="SAM" id="SignalP"/>
    </source>
</evidence>
<proteinExistence type="predicted"/>
<dbReference type="Proteomes" id="UP000182241">
    <property type="component" value="Unassembled WGS sequence"/>
</dbReference>
<reference evidence="6" key="1">
    <citation type="submission" date="2016-10" db="EMBL/GenBank/DDBJ databases">
        <authorList>
            <person name="Varghese N."/>
            <person name="Submissions S."/>
        </authorList>
    </citation>
    <scope>NUCLEOTIDE SEQUENCE [LARGE SCALE GENOMIC DNA]</scope>
    <source>
        <strain evidence="6">DSM 44234</strain>
    </source>
</reference>
<keyword evidence="6" id="KW-1185">Reference proteome</keyword>
<dbReference type="InterPro" id="IPR056463">
    <property type="entry name" value="DUF7373_C"/>
</dbReference>
<organism evidence="5 6">
    <name type="scientific">Tsukamurella tyrosinosolvens</name>
    <dbReference type="NCBI Taxonomy" id="57704"/>
    <lineage>
        <taxon>Bacteria</taxon>
        <taxon>Bacillati</taxon>
        <taxon>Actinomycetota</taxon>
        <taxon>Actinomycetes</taxon>
        <taxon>Mycobacteriales</taxon>
        <taxon>Tsukamurellaceae</taxon>
        <taxon>Tsukamurella</taxon>
    </lineage>
</organism>
<dbReference type="Pfam" id="PF24092">
    <property type="entry name" value="DUF7373_C"/>
    <property type="match status" value="1"/>
</dbReference>
<feature type="region of interest" description="Disordered" evidence="1">
    <location>
        <begin position="33"/>
        <end position="64"/>
    </location>
</feature>
<evidence type="ECO:0000259" key="3">
    <source>
        <dbReference type="Pfam" id="PF24088"/>
    </source>
</evidence>
<evidence type="ECO:0000256" key="1">
    <source>
        <dbReference type="SAM" id="MobiDB-lite"/>
    </source>
</evidence>
<protein>
    <submittedName>
        <fullName evidence="5">Uncharacterized protein</fullName>
    </submittedName>
</protein>
<sequence length="404" mass="42303">MLSAMRGFRRHGIAVMLTTALAATGCATVVDGTAQPDPSATSRLDTGGYPTAPRQVPERTDSNDRRVQASYELSGHLIAPPELDRTFNWPAPSTTPVLPSDVALGMVFGIPLISGLSQNGSYVGGAVSARQTALVERAQPNTARMTTGVIRYRTSDNAVSAARAIRAAVGSNPSPPISGHTDAFLGTSLANRSLTTVWWMPFQDYLLVIGFSEVADAVAEALATSWFDRQTVAMRALTATPDQMLTLPPDRDGIMSLTLPDVIRTGDGAQLALGYLTPQAWANAAADDWLATKTLHERAGVDLVAAAGSTVTRTRSATSARYLADAYRTGEGGGSGNASEEPTVAGVPGSRCASSITRSNGAPRKAYSCSFAAGRYYVSTSGVGTLTQAHQQASASYLMVKDAK</sequence>
<feature type="domain" description="DUF7373" evidence="3">
    <location>
        <begin position="59"/>
        <end position="248"/>
    </location>
</feature>
<dbReference type="AlphaFoldDB" id="A0A1H4LGL9"/>
<gene>
    <name evidence="5" type="ORF">SAMN04489793_0574</name>
</gene>
<feature type="signal peptide" evidence="2">
    <location>
        <begin position="1"/>
        <end position="22"/>
    </location>
</feature>
<dbReference type="EMBL" id="FNSA01000003">
    <property type="protein sequence ID" value="SEB69821.1"/>
    <property type="molecule type" value="Genomic_DNA"/>
</dbReference>
<dbReference type="InterPro" id="IPR055797">
    <property type="entry name" value="DUF7373"/>
</dbReference>
<feature type="domain" description="DUF7373" evidence="4">
    <location>
        <begin position="283"/>
        <end position="399"/>
    </location>
</feature>
<evidence type="ECO:0000313" key="5">
    <source>
        <dbReference type="EMBL" id="SEB69821.1"/>
    </source>
</evidence>
<feature type="chain" id="PRO_5010205406" evidence="2">
    <location>
        <begin position="23"/>
        <end position="404"/>
    </location>
</feature>
<accession>A0A1H4LGL9</accession>
<evidence type="ECO:0000313" key="6">
    <source>
        <dbReference type="Proteomes" id="UP000182241"/>
    </source>
</evidence>
<dbReference type="Pfam" id="PF24088">
    <property type="entry name" value="DUF7373"/>
    <property type="match status" value="1"/>
</dbReference>